<comment type="subcellular location">
    <subcellularLocation>
        <location evidence="1">Membrane</location>
        <topology evidence="1">Multi-pass membrane protein</topology>
    </subcellularLocation>
</comment>
<evidence type="ECO:0000313" key="6">
    <source>
        <dbReference type="EMBL" id="KAL0266775.1"/>
    </source>
</evidence>
<keyword evidence="2 5" id="KW-0812">Transmembrane</keyword>
<comment type="caution">
    <text evidence="6">The sequence shown here is derived from an EMBL/GenBank/DDBJ whole genome shotgun (WGS) entry which is preliminary data.</text>
</comment>
<dbReference type="PANTHER" id="PTHR23423">
    <property type="entry name" value="ORGANIC SOLUTE TRANSPORTER-RELATED"/>
    <property type="match status" value="1"/>
</dbReference>
<feature type="transmembrane region" description="Helical" evidence="5">
    <location>
        <begin position="194"/>
        <end position="213"/>
    </location>
</feature>
<evidence type="ECO:0000256" key="3">
    <source>
        <dbReference type="ARBA" id="ARBA00022989"/>
    </source>
</evidence>
<dbReference type="GO" id="GO:0016020">
    <property type="term" value="C:membrane"/>
    <property type="evidence" value="ECO:0007669"/>
    <property type="project" value="UniProtKB-SubCell"/>
</dbReference>
<dbReference type="AlphaFoldDB" id="A0AAW2HAI0"/>
<keyword evidence="3 5" id="KW-1133">Transmembrane helix</keyword>
<evidence type="ECO:0000256" key="1">
    <source>
        <dbReference type="ARBA" id="ARBA00004141"/>
    </source>
</evidence>
<dbReference type="Pfam" id="PF03619">
    <property type="entry name" value="Solute_trans_a"/>
    <property type="match status" value="1"/>
</dbReference>
<feature type="transmembrane region" description="Helical" evidence="5">
    <location>
        <begin position="137"/>
        <end position="155"/>
    </location>
</feature>
<sequence length="375" mass="42213">MENVEWVVHNITKLSRTNMEIVWTVNDTEDTGNVQNLAVFCKADYLPSVEEYFTAFNIAGVVLFSFGAIATILTLLAFGDTIRYIIKNAPSPVKTHSAFVLSVYPVVSISIYCAVIVPRAQLLAEAVTQGMFMASLYQLFCLMVAYCGGEAELIMNAKPKSLKMKVPPCCCYPCCLLPTLTVTKKHVKLLRLSVLQLPVVQGLIYMVFLVMWADEESLYHVNYMYFQPVVVASILIGIWGVIMTMKMLAEMLKDYHLQGKFIVLQLVLLLAKLQGLIARIVVWTGSVKCKPPITATVYSNLVYNSMMLAEMVILGFIARHLYKRRLPGLNLNEQKLKNQICVVSNIYGECQQHEQKEAGVLHPTFHNVNEDNKRI</sequence>
<dbReference type="EMBL" id="JARGDH010000005">
    <property type="protein sequence ID" value="KAL0266777.1"/>
    <property type="molecule type" value="Genomic_DNA"/>
</dbReference>
<evidence type="ECO:0000256" key="2">
    <source>
        <dbReference type="ARBA" id="ARBA00022692"/>
    </source>
</evidence>
<evidence type="ECO:0000256" key="4">
    <source>
        <dbReference type="ARBA" id="ARBA00023136"/>
    </source>
</evidence>
<proteinExistence type="predicted"/>
<keyword evidence="4 5" id="KW-0472">Membrane</keyword>
<protein>
    <recommendedName>
        <fullName evidence="7">Organic solute transporter alpha-like protein</fullName>
    </recommendedName>
</protein>
<feature type="transmembrane region" description="Helical" evidence="5">
    <location>
        <begin position="55"/>
        <end position="78"/>
    </location>
</feature>
<accession>A0AAW2HAI0</accession>
<organism evidence="6">
    <name type="scientific">Menopon gallinae</name>
    <name type="common">poultry shaft louse</name>
    <dbReference type="NCBI Taxonomy" id="328185"/>
    <lineage>
        <taxon>Eukaryota</taxon>
        <taxon>Metazoa</taxon>
        <taxon>Ecdysozoa</taxon>
        <taxon>Arthropoda</taxon>
        <taxon>Hexapoda</taxon>
        <taxon>Insecta</taxon>
        <taxon>Pterygota</taxon>
        <taxon>Neoptera</taxon>
        <taxon>Paraneoptera</taxon>
        <taxon>Psocodea</taxon>
        <taxon>Troctomorpha</taxon>
        <taxon>Phthiraptera</taxon>
        <taxon>Amblycera</taxon>
        <taxon>Menoponidae</taxon>
        <taxon>Menopon</taxon>
    </lineage>
</organism>
<name>A0AAW2HAI0_9NEOP</name>
<dbReference type="SMART" id="SM01417">
    <property type="entry name" value="Solute_trans_a"/>
    <property type="match status" value="1"/>
</dbReference>
<gene>
    <name evidence="6" type="ORF">PYX00_009229</name>
</gene>
<reference evidence="6" key="1">
    <citation type="journal article" date="2024" name="Gigascience">
        <title>Chromosome-level genome of the poultry shaft louse Menopon gallinae provides insight into the host-switching and adaptive evolution of parasitic lice.</title>
        <authorList>
            <person name="Xu Y."/>
            <person name="Ma L."/>
            <person name="Liu S."/>
            <person name="Liang Y."/>
            <person name="Liu Q."/>
            <person name="He Z."/>
            <person name="Tian L."/>
            <person name="Duan Y."/>
            <person name="Cai W."/>
            <person name="Li H."/>
            <person name="Song F."/>
        </authorList>
    </citation>
    <scope>NUCLEOTIDE SEQUENCE</scope>
    <source>
        <strain evidence="6">Cailab_2023a</strain>
    </source>
</reference>
<evidence type="ECO:0000256" key="5">
    <source>
        <dbReference type="SAM" id="Phobius"/>
    </source>
</evidence>
<evidence type="ECO:0008006" key="7">
    <source>
        <dbReference type="Google" id="ProtNLM"/>
    </source>
</evidence>
<feature type="transmembrane region" description="Helical" evidence="5">
    <location>
        <begin position="261"/>
        <end position="282"/>
    </location>
</feature>
<dbReference type="InterPro" id="IPR005178">
    <property type="entry name" value="Ostalpha/TMEM184C"/>
</dbReference>
<dbReference type="EMBL" id="JARGDH010000005">
    <property type="protein sequence ID" value="KAL0266775.1"/>
    <property type="molecule type" value="Genomic_DNA"/>
</dbReference>
<feature type="transmembrane region" description="Helical" evidence="5">
    <location>
        <begin position="225"/>
        <end position="249"/>
    </location>
</feature>
<dbReference type="EMBL" id="JARGDH010000005">
    <property type="protein sequence ID" value="KAL0266776.1"/>
    <property type="molecule type" value="Genomic_DNA"/>
</dbReference>
<feature type="transmembrane region" description="Helical" evidence="5">
    <location>
        <begin position="302"/>
        <end position="322"/>
    </location>
</feature>
<feature type="transmembrane region" description="Helical" evidence="5">
    <location>
        <begin position="98"/>
        <end position="117"/>
    </location>
</feature>